<organism evidence="1 2">
    <name type="scientific">Piloderma croceum (strain F 1598)</name>
    <dbReference type="NCBI Taxonomy" id="765440"/>
    <lineage>
        <taxon>Eukaryota</taxon>
        <taxon>Fungi</taxon>
        <taxon>Dikarya</taxon>
        <taxon>Basidiomycota</taxon>
        <taxon>Agaricomycotina</taxon>
        <taxon>Agaricomycetes</taxon>
        <taxon>Agaricomycetidae</taxon>
        <taxon>Atheliales</taxon>
        <taxon>Atheliaceae</taxon>
        <taxon>Piloderma</taxon>
    </lineage>
</organism>
<name>A0A0C3FKP7_PILCF</name>
<accession>A0A0C3FKP7</accession>
<dbReference type="InParanoid" id="A0A0C3FKP7"/>
<reference evidence="1 2" key="1">
    <citation type="submission" date="2014-04" db="EMBL/GenBank/DDBJ databases">
        <authorList>
            <consortium name="DOE Joint Genome Institute"/>
            <person name="Kuo A."/>
            <person name="Tarkka M."/>
            <person name="Buscot F."/>
            <person name="Kohler A."/>
            <person name="Nagy L.G."/>
            <person name="Floudas D."/>
            <person name="Copeland A."/>
            <person name="Barry K.W."/>
            <person name="Cichocki N."/>
            <person name="Veneault-Fourrey C."/>
            <person name="LaButti K."/>
            <person name="Lindquist E.A."/>
            <person name="Lipzen A."/>
            <person name="Lundell T."/>
            <person name="Morin E."/>
            <person name="Murat C."/>
            <person name="Sun H."/>
            <person name="Tunlid A."/>
            <person name="Henrissat B."/>
            <person name="Grigoriev I.V."/>
            <person name="Hibbett D.S."/>
            <person name="Martin F."/>
            <person name="Nordberg H.P."/>
            <person name="Cantor M.N."/>
            <person name="Hua S.X."/>
        </authorList>
    </citation>
    <scope>NUCLEOTIDE SEQUENCE [LARGE SCALE GENOMIC DNA]</scope>
    <source>
        <strain evidence="1 2">F 1598</strain>
    </source>
</reference>
<dbReference type="EMBL" id="KN833003">
    <property type="protein sequence ID" value="KIM80559.1"/>
    <property type="molecule type" value="Genomic_DNA"/>
</dbReference>
<evidence type="ECO:0000313" key="1">
    <source>
        <dbReference type="EMBL" id="KIM80559.1"/>
    </source>
</evidence>
<keyword evidence="2" id="KW-1185">Reference proteome</keyword>
<protein>
    <submittedName>
        <fullName evidence="1">Uncharacterized protein</fullName>
    </submittedName>
</protein>
<dbReference type="AlphaFoldDB" id="A0A0C3FKP7"/>
<gene>
    <name evidence="1" type="ORF">PILCRDRAFT_822289</name>
</gene>
<evidence type="ECO:0000313" key="2">
    <source>
        <dbReference type="Proteomes" id="UP000054166"/>
    </source>
</evidence>
<dbReference type="Proteomes" id="UP000054166">
    <property type="component" value="Unassembled WGS sequence"/>
</dbReference>
<sequence>MGSDIFENATSVEDTRWVVSRCQPNGMKIVVPSFCSATPNASKLDGGANAR</sequence>
<proteinExistence type="predicted"/>
<reference evidence="2" key="2">
    <citation type="submission" date="2015-01" db="EMBL/GenBank/DDBJ databases">
        <title>Evolutionary Origins and Diversification of the Mycorrhizal Mutualists.</title>
        <authorList>
            <consortium name="DOE Joint Genome Institute"/>
            <consortium name="Mycorrhizal Genomics Consortium"/>
            <person name="Kohler A."/>
            <person name="Kuo A."/>
            <person name="Nagy L.G."/>
            <person name="Floudas D."/>
            <person name="Copeland A."/>
            <person name="Barry K.W."/>
            <person name="Cichocki N."/>
            <person name="Veneault-Fourrey C."/>
            <person name="LaButti K."/>
            <person name="Lindquist E.A."/>
            <person name="Lipzen A."/>
            <person name="Lundell T."/>
            <person name="Morin E."/>
            <person name="Murat C."/>
            <person name="Riley R."/>
            <person name="Ohm R."/>
            <person name="Sun H."/>
            <person name="Tunlid A."/>
            <person name="Henrissat B."/>
            <person name="Grigoriev I.V."/>
            <person name="Hibbett D.S."/>
            <person name="Martin F."/>
        </authorList>
    </citation>
    <scope>NUCLEOTIDE SEQUENCE [LARGE SCALE GENOMIC DNA]</scope>
    <source>
        <strain evidence="2">F 1598</strain>
    </source>
</reference>
<dbReference type="HOGENOM" id="CLU_3107205_0_0_1"/>